<accession>N4WU65</accession>
<gene>
    <name evidence="1" type="ORF">J416_09749</name>
</gene>
<keyword evidence="2" id="KW-1185">Reference proteome</keyword>
<dbReference type="AlphaFoldDB" id="N4WU65"/>
<dbReference type="EMBL" id="APML01000034">
    <property type="protein sequence ID" value="ENH96651.1"/>
    <property type="molecule type" value="Genomic_DNA"/>
</dbReference>
<reference evidence="1 2" key="1">
    <citation type="submission" date="2013-03" db="EMBL/GenBank/DDBJ databases">
        <title>Draft genome sequence of Gracibacillus halophilus YIM-C55.5, a moderately halophilic and thermophilic organism from the Xiaochaidamu salt lake.</title>
        <authorList>
            <person name="Sugumar T."/>
            <person name="Polireddy D.R."/>
            <person name="Antony A."/>
            <person name="Madhava Y.R."/>
            <person name="Sivakumar N."/>
        </authorList>
    </citation>
    <scope>NUCLEOTIDE SEQUENCE [LARGE SCALE GENOMIC DNA]</scope>
    <source>
        <strain evidence="1 2">YIM-C55.5</strain>
    </source>
</reference>
<dbReference type="PATRIC" id="fig|1308866.3.peg.1977"/>
<dbReference type="Proteomes" id="UP000012283">
    <property type="component" value="Unassembled WGS sequence"/>
</dbReference>
<sequence>MFASAFIVFTYPTAPATCFTVSAQVDYHHQKLQYTLNLLPLSPIGSPFFKEVYHSKIQAFQSGHQQSVNLIDQLLIAI</sequence>
<name>N4WU65_9BACI</name>
<comment type="caution">
    <text evidence="1">The sequence shown here is derived from an EMBL/GenBank/DDBJ whole genome shotgun (WGS) entry which is preliminary data.</text>
</comment>
<evidence type="ECO:0000313" key="2">
    <source>
        <dbReference type="Proteomes" id="UP000012283"/>
    </source>
</evidence>
<proteinExistence type="predicted"/>
<evidence type="ECO:0000313" key="1">
    <source>
        <dbReference type="EMBL" id="ENH96651.1"/>
    </source>
</evidence>
<organism evidence="1 2">
    <name type="scientific">Gracilibacillus halophilus YIM-C55.5</name>
    <dbReference type="NCBI Taxonomy" id="1308866"/>
    <lineage>
        <taxon>Bacteria</taxon>
        <taxon>Bacillati</taxon>
        <taxon>Bacillota</taxon>
        <taxon>Bacilli</taxon>
        <taxon>Bacillales</taxon>
        <taxon>Bacillaceae</taxon>
        <taxon>Gracilibacillus</taxon>
    </lineage>
</organism>
<protein>
    <submittedName>
        <fullName evidence="1">Uncharacterized protein</fullName>
    </submittedName>
</protein>